<gene>
    <name evidence="2" type="ORF">AWC35_21945</name>
</gene>
<dbReference type="Proteomes" id="UP000217182">
    <property type="component" value="Chromosome"/>
</dbReference>
<evidence type="ECO:0000256" key="1">
    <source>
        <dbReference type="SAM" id="Phobius"/>
    </source>
</evidence>
<keyword evidence="1" id="KW-0472">Membrane</keyword>
<name>A0A250B6B2_9GAMM</name>
<keyword evidence="1" id="KW-1133">Transmembrane helix</keyword>
<dbReference type="AlphaFoldDB" id="A0A250B6B2"/>
<evidence type="ECO:0000313" key="3">
    <source>
        <dbReference type="Proteomes" id="UP000217182"/>
    </source>
</evidence>
<organism evidence="2 3">
    <name type="scientific">Gibbsiella quercinecans</name>
    <dbReference type="NCBI Taxonomy" id="929813"/>
    <lineage>
        <taxon>Bacteria</taxon>
        <taxon>Pseudomonadati</taxon>
        <taxon>Pseudomonadota</taxon>
        <taxon>Gammaproteobacteria</taxon>
        <taxon>Enterobacterales</taxon>
        <taxon>Yersiniaceae</taxon>
        <taxon>Gibbsiella</taxon>
    </lineage>
</organism>
<accession>A0A250B6B2</accession>
<feature type="transmembrane region" description="Helical" evidence="1">
    <location>
        <begin position="5"/>
        <end position="23"/>
    </location>
</feature>
<feature type="transmembrane region" description="Helical" evidence="1">
    <location>
        <begin position="43"/>
        <end position="64"/>
    </location>
</feature>
<proteinExistence type="predicted"/>
<sequence>MVLKYLSLIIVLFLSIIAVYSIFDVFTSFINVVRYEAMTWQSLGFIFGKIMFFILILAIIMLFYKIYKKSRS</sequence>
<keyword evidence="3" id="KW-1185">Reference proteome</keyword>
<reference evidence="2 3" key="1">
    <citation type="submission" date="2016-01" db="EMBL/GenBank/DDBJ databases">
        <authorList>
            <person name="Oliw E.H."/>
        </authorList>
    </citation>
    <scope>NUCLEOTIDE SEQUENCE [LARGE SCALE GENOMIC DNA]</scope>
    <source>
        <strain evidence="2 3">FRB97</strain>
    </source>
</reference>
<keyword evidence="1" id="KW-0812">Transmembrane</keyword>
<protein>
    <submittedName>
        <fullName evidence="2">Uncharacterized protein</fullName>
    </submittedName>
</protein>
<dbReference type="EMBL" id="CP014136">
    <property type="protein sequence ID" value="ATA21780.1"/>
    <property type="molecule type" value="Genomic_DNA"/>
</dbReference>
<dbReference type="KEGG" id="gqu:AWC35_21945"/>
<evidence type="ECO:0000313" key="2">
    <source>
        <dbReference type="EMBL" id="ATA21780.1"/>
    </source>
</evidence>